<dbReference type="InterPro" id="IPR023198">
    <property type="entry name" value="PGP-like_dom2"/>
</dbReference>
<dbReference type="Gene3D" id="3.40.50.1000">
    <property type="entry name" value="HAD superfamily/HAD-like"/>
    <property type="match status" value="1"/>
</dbReference>
<gene>
    <name evidence="1" type="ORF">MUG09_14210</name>
</gene>
<dbReference type="Proteomes" id="UP000829708">
    <property type="component" value="Chromosome"/>
</dbReference>
<dbReference type="InterPro" id="IPR036412">
    <property type="entry name" value="HAD-like_sf"/>
</dbReference>
<dbReference type="InterPro" id="IPR023214">
    <property type="entry name" value="HAD_sf"/>
</dbReference>
<dbReference type="PANTHER" id="PTHR43611:SF3">
    <property type="entry name" value="FLAVIN MONONUCLEOTIDE HYDROLASE 1, CHLOROPLATIC"/>
    <property type="match status" value="1"/>
</dbReference>
<organism evidence="1 2">
    <name type="scientific">Sphaerochaeta associata</name>
    <dbReference type="NCBI Taxonomy" id="1129264"/>
    <lineage>
        <taxon>Bacteria</taxon>
        <taxon>Pseudomonadati</taxon>
        <taxon>Spirochaetota</taxon>
        <taxon>Spirochaetia</taxon>
        <taxon>Spirochaetales</taxon>
        <taxon>Sphaerochaetaceae</taxon>
        <taxon>Sphaerochaeta</taxon>
    </lineage>
</organism>
<evidence type="ECO:0000313" key="1">
    <source>
        <dbReference type="EMBL" id="UOM50714.1"/>
    </source>
</evidence>
<dbReference type="EMBL" id="CP094929">
    <property type="protein sequence ID" value="UOM50714.1"/>
    <property type="molecule type" value="Genomic_DNA"/>
</dbReference>
<name>A0ABY4D9H9_9SPIR</name>
<reference evidence="2" key="1">
    <citation type="journal article" date="2024" name="J Bioinform Genom">
        <title>Complete genome sequence of the type strain bacterium Sphaerochaeta associata GLS2t (VKM B-2742)t.</title>
        <authorList>
            <person name="Troshina O.Y."/>
            <person name="Tepeeva A.N."/>
            <person name="Arzamasceva V.O."/>
            <person name="Whitman W.B."/>
            <person name="Varghese N."/>
            <person name="Shapiro N."/>
            <person name="Woyke T."/>
            <person name="Kripides N.C."/>
            <person name="Vasilenko O.V."/>
        </authorList>
    </citation>
    <scope>NUCLEOTIDE SEQUENCE [LARGE SCALE GENOMIC DNA]</scope>
    <source>
        <strain evidence="2">GLS2T</strain>
    </source>
</reference>
<sequence length="201" mass="23361">MIKVCMFDMGGVIVRDFQMAPELLPFLGRKELAFADMPSAIKHALHDHSMGLIDEEKFWTIYERETSSNVERNGQSLLGRFFHPVLDVPTMEVIKRLKRQNMRIICGTNVIDSHFRIHHTLKQYDIFDRVYASHLMHLAKPDRAFYRYILEKEKVSADEVFFTDDMEENIAAAKEEGLTAFHYTHAGNLITQLKICGIDRI</sequence>
<keyword evidence="2" id="KW-1185">Reference proteome</keyword>
<protein>
    <submittedName>
        <fullName evidence="1">HAD-IA family hydrolase</fullName>
    </submittedName>
</protein>
<dbReference type="SUPFAM" id="SSF56784">
    <property type="entry name" value="HAD-like"/>
    <property type="match status" value="1"/>
</dbReference>
<proteinExistence type="predicted"/>
<dbReference type="NCBIfam" id="TIGR01509">
    <property type="entry name" value="HAD-SF-IA-v3"/>
    <property type="match status" value="1"/>
</dbReference>
<dbReference type="GO" id="GO:0016787">
    <property type="term" value="F:hydrolase activity"/>
    <property type="evidence" value="ECO:0007669"/>
    <property type="project" value="UniProtKB-KW"/>
</dbReference>
<keyword evidence="1" id="KW-0378">Hydrolase</keyword>
<dbReference type="InterPro" id="IPR006439">
    <property type="entry name" value="HAD-SF_hydro_IA"/>
</dbReference>
<evidence type="ECO:0000313" key="2">
    <source>
        <dbReference type="Proteomes" id="UP000829708"/>
    </source>
</evidence>
<dbReference type="PANTHER" id="PTHR43611">
    <property type="entry name" value="ALPHA-D-GLUCOSE 1-PHOSPHATE PHOSPHATASE"/>
    <property type="match status" value="1"/>
</dbReference>
<dbReference type="Pfam" id="PF00702">
    <property type="entry name" value="Hydrolase"/>
    <property type="match status" value="1"/>
</dbReference>
<dbReference type="RefSeq" id="WP_244772101.1">
    <property type="nucleotide sequence ID" value="NZ_CP094929.1"/>
</dbReference>
<dbReference type="Gene3D" id="1.10.150.240">
    <property type="entry name" value="Putative phosphatase, domain 2"/>
    <property type="match status" value="1"/>
</dbReference>
<dbReference type="PRINTS" id="PR00413">
    <property type="entry name" value="HADHALOGNASE"/>
</dbReference>
<accession>A0ABY4D9H9</accession>